<protein>
    <submittedName>
        <fullName evidence="1">Uncharacterized protein</fullName>
    </submittedName>
</protein>
<gene>
    <name evidence="1" type="ORF">Csa_6G041780</name>
</gene>
<sequence>MGKIIVSFENVVNGNYLYFDKYIDIAFADIDCVSEVNKAFIVASSSQLNDYFENVLKDDIVCSDVFASVAFRNWPSKGVCEVDC</sequence>
<name>A0A0A0K9A4_CUCSA</name>
<keyword evidence="2" id="KW-1185">Reference proteome</keyword>
<dbReference type="Gramene" id="KGN45993">
    <property type="protein sequence ID" value="KGN45993"/>
    <property type="gene ID" value="Csa_6G041780"/>
</dbReference>
<reference evidence="1 2" key="2">
    <citation type="journal article" date="2009" name="PLoS ONE">
        <title>An integrated genetic and cytogenetic map of the cucumber genome.</title>
        <authorList>
            <person name="Ren Y."/>
            <person name="Zhang Z."/>
            <person name="Liu J."/>
            <person name="Staub J.E."/>
            <person name="Han Y."/>
            <person name="Cheng Z."/>
            <person name="Li X."/>
            <person name="Lu J."/>
            <person name="Miao H."/>
            <person name="Kang H."/>
            <person name="Xie B."/>
            <person name="Gu X."/>
            <person name="Wang X."/>
            <person name="Du Y."/>
            <person name="Jin W."/>
            <person name="Huang S."/>
        </authorList>
    </citation>
    <scope>NUCLEOTIDE SEQUENCE [LARGE SCALE GENOMIC DNA]</scope>
    <source>
        <strain evidence="2">cv. 9930</strain>
    </source>
</reference>
<accession>A0A0A0K9A4</accession>
<proteinExistence type="predicted"/>
<evidence type="ECO:0000313" key="1">
    <source>
        <dbReference type="EMBL" id="KGN45993.1"/>
    </source>
</evidence>
<reference evidence="1 2" key="4">
    <citation type="journal article" date="2011" name="BMC Genomics">
        <title>RNA-Seq improves annotation of protein-coding genes in the cucumber genome.</title>
        <authorList>
            <person name="Li Z."/>
            <person name="Zhang Z."/>
            <person name="Yan P."/>
            <person name="Huang S."/>
            <person name="Fei Z."/>
            <person name="Lin K."/>
        </authorList>
    </citation>
    <scope>NUCLEOTIDE SEQUENCE [LARGE SCALE GENOMIC DNA]</scope>
    <source>
        <strain evidence="2">cv. 9930</strain>
    </source>
</reference>
<organism evidence="1 2">
    <name type="scientific">Cucumis sativus</name>
    <name type="common">Cucumber</name>
    <dbReference type="NCBI Taxonomy" id="3659"/>
    <lineage>
        <taxon>Eukaryota</taxon>
        <taxon>Viridiplantae</taxon>
        <taxon>Streptophyta</taxon>
        <taxon>Embryophyta</taxon>
        <taxon>Tracheophyta</taxon>
        <taxon>Spermatophyta</taxon>
        <taxon>Magnoliopsida</taxon>
        <taxon>eudicotyledons</taxon>
        <taxon>Gunneridae</taxon>
        <taxon>Pentapetalae</taxon>
        <taxon>rosids</taxon>
        <taxon>fabids</taxon>
        <taxon>Cucurbitales</taxon>
        <taxon>Cucurbitaceae</taxon>
        <taxon>Benincaseae</taxon>
        <taxon>Cucumis</taxon>
    </lineage>
</organism>
<dbReference type="AlphaFoldDB" id="A0A0A0K9A4"/>
<dbReference type="EMBL" id="CM002927">
    <property type="protein sequence ID" value="KGN45993.1"/>
    <property type="molecule type" value="Genomic_DNA"/>
</dbReference>
<reference evidence="1 2" key="3">
    <citation type="journal article" date="2010" name="BMC Genomics">
        <title>Transcriptome sequencing and comparative analysis of cucumber flowers with different sex types.</title>
        <authorList>
            <person name="Guo S."/>
            <person name="Zheng Y."/>
            <person name="Joung J.G."/>
            <person name="Liu S."/>
            <person name="Zhang Z."/>
            <person name="Crasta O.R."/>
            <person name="Sobral B.W."/>
            <person name="Xu Y."/>
            <person name="Huang S."/>
            <person name="Fei Z."/>
        </authorList>
    </citation>
    <scope>NUCLEOTIDE SEQUENCE [LARGE SCALE GENOMIC DNA]</scope>
    <source>
        <strain evidence="2">cv. 9930</strain>
    </source>
</reference>
<evidence type="ECO:0000313" key="2">
    <source>
        <dbReference type="Proteomes" id="UP000029981"/>
    </source>
</evidence>
<dbReference type="Proteomes" id="UP000029981">
    <property type="component" value="Chromosome 6"/>
</dbReference>
<reference evidence="1 2" key="1">
    <citation type="journal article" date="2009" name="Nat. Genet.">
        <title>The genome of the cucumber, Cucumis sativus L.</title>
        <authorList>
            <person name="Huang S."/>
            <person name="Li R."/>
            <person name="Zhang Z."/>
            <person name="Li L."/>
            <person name="Gu X."/>
            <person name="Fan W."/>
            <person name="Lucas W.J."/>
            <person name="Wang X."/>
            <person name="Xie B."/>
            <person name="Ni P."/>
            <person name="Ren Y."/>
            <person name="Zhu H."/>
            <person name="Li J."/>
            <person name="Lin K."/>
            <person name="Jin W."/>
            <person name="Fei Z."/>
            <person name="Li G."/>
            <person name="Staub J."/>
            <person name="Kilian A."/>
            <person name="van der Vossen E.A."/>
            <person name="Wu Y."/>
            <person name="Guo J."/>
            <person name="He J."/>
            <person name="Jia Z."/>
            <person name="Ren Y."/>
            <person name="Tian G."/>
            <person name="Lu Y."/>
            <person name="Ruan J."/>
            <person name="Qian W."/>
            <person name="Wang M."/>
            <person name="Huang Q."/>
            <person name="Li B."/>
            <person name="Xuan Z."/>
            <person name="Cao J."/>
            <person name="Asan"/>
            <person name="Wu Z."/>
            <person name="Zhang J."/>
            <person name="Cai Q."/>
            <person name="Bai Y."/>
            <person name="Zhao B."/>
            <person name="Han Y."/>
            <person name="Li Y."/>
            <person name="Li X."/>
            <person name="Wang S."/>
            <person name="Shi Q."/>
            <person name="Liu S."/>
            <person name="Cho W.K."/>
            <person name="Kim J.Y."/>
            <person name="Xu Y."/>
            <person name="Heller-Uszynska K."/>
            <person name="Miao H."/>
            <person name="Cheng Z."/>
            <person name="Zhang S."/>
            <person name="Wu J."/>
            <person name="Yang Y."/>
            <person name="Kang H."/>
            <person name="Li M."/>
            <person name="Liang H."/>
            <person name="Ren X."/>
            <person name="Shi Z."/>
            <person name="Wen M."/>
            <person name="Jian M."/>
            <person name="Yang H."/>
            <person name="Zhang G."/>
            <person name="Yang Z."/>
            <person name="Chen R."/>
            <person name="Liu S."/>
            <person name="Li J."/>
            <person name="Ma L."/>
            <person name="Liu H."/>
            <person name="Zhou Y."/>
            <person name="Zhao J."/>
            <person name="Fang X."/>
            <person name="Li G."/>
            <person name="Fang L."/>
            <person name="Li Y."/>
            <person name="Liu D."/>
            <person name="Zheng H."/>
            <person name="Zhang Y."/>
            <person name="Qin N."/>
            <person name="Li Z."/>
            <person name="Yang G."/>
            <person name="Yang S."/>
            <person name="Bolund L."/>
            <person name="Kristiansen K."/>
            <person name="Zheng H."/>
            <person name="Li S."/>
            <person name="Zhang X."/>
            <person name="Yang H."/>
            <person name="Wang J."/>
            <person name="Sun R."/>
            <person name="Zhang B."/>
            <person name="Jiang S."/>
            <person name="Wang J."/>
            <person name="Du Y."/>
            <person name="Li S."/>
        </authorList>
    </citation>
    <scope>NUCLEOTIDE SEQUENCE [LARGE SCALE GENOMIC DNA]</scope>
    <source>
        <strain evidence="2">cv. 9930</strain>
    </source>
</reference>